<proteinExistence type="inferred from homology"/>
<dbReference type="EMBL" id="JADWND010000003">
    <property type="protein sequence ID" value="MBJ8380847.1"/>
    <property type="molecule type" value="Genomic_DNA"/>
</dbReference>
<dbReference type="PANTHER" id="PTHR33420">
    <property type="entry name" value="FIMBRIAL SUBUNIT ELFA-RELATED"/>
    <property type="match status" value="1"/>
</dbReference>
<comment type="subcellular location">
    <subcellularLocation>
        <location evidence="1">Fimbrium</location>
    </subcellularLocation>
</comment>
<dbReference type="Proteomes" id="UP000746649">
    <property type="component" value="Unassembled WGS sequence"/>
</dbReference>
<dbReference type="Gene3D" id="2.60.40.1090">
    <property type="entry name" value="Fimbrial-type adhesion domain"/>
    <property type="match status" value="1"/>
</dbReference>
<comment type="caution">
    <text evidence="6">The sequence shown here is derived from an EMBL/GenBank/DDBJ whole genome shotgun (WGS) entry which is preliminary data.</text>
</comment>
<keyword evidence="3" id="KW-0281">Fimbrium</keyword>
<feature type="chain" id="PRO_5047056052" evidence="4">
    <location>
        <begin position="20"/>
        <end position="340"/>
    </location>
</feature>
<organism evidence="6 7">
    <name type="scientific">Citrobacter sedlakii</name>
    <dbReference type="NCBI Taxonomy" id="67826"/>
    <lineage>
        <taxon>Bacteria</taxon>
        <taxon>Pseudomonadati</taxon>
        <taxon>Pseudomonadota</taxon>
        <taxon>Gammaproteobacteria</taxon>
        <taxon>Enterobacterales</taxon>
        <taxon>Enterobacteriaceae</taxon>
        <taxon>Citrobacter</taxon>
        <taxon>Citrobacter freundii complex</taxon>
    </lineage>
</organism>
<dbReference type="PIRSF" id="PIRSF030811">
    <property type="entry name" value="UCP030811"/>
    <property type="match status" value="1"/>
</dbReference>
<sequence length="340" mass="37051">MKRLLFLFMLSLLSQFSYAACSATITNAKDYTIISDSLMLGGEETVIIANSFTDTNCTGNDTVSKLEASEHIIGMGPNDSVKLKVKVEWQSSASISMRNKNGVIDSPFKITLSEINTTEAVTYSAQGGYSSTIDNIAVLSGATNQRSLGEWLYIGLRYLACLGNRECIAGILASLNGQGVYKSNLTITYHRKETTCAPQNLTISLDPIPVTKLRTKGEVNEFMQQGDILLDCKNQVRNAALASRQISVNLRSDFVWDENEAVLTPDTENGVGFILRDAGRQPLKINKGTTLHSTFKTFSKGSAVNAVESIPVFATYYVIDPKKVKAGALQSKALIIVTYN</sequence>
<reference evidence="6 7" key="1">
    <citation type="submission" date="2020-11" db="EMBL/GenBank/DDBJ databases">
        <title>Enhanced detection system for hospital associated transmission using whole genome sequencing surveillance.</title>
        <authorList>
            <person name="Harrison L.H."/>
            <person name="Van Tyne D."/>
            <person name="Marsh J.W."/>
            <person name="Griffith M.P."/>
            <person name="Snyder D.J."/>
            <person name="Cooper V.S."/>
            <person name="Mustapha M."/>
        </authorList>
    </citation>
    <scope>NUCLEOTIDE SEQUENCE [LARGE SCALE GENOMIC DNA]</scope>
    <source>
        <strain evidence="6 7">CB00117</strain>
    </source>
</reference>
<accession>A0ABS0ZRQ8</accession>
<keyword evidence="7" id="KW-1185">Reference proteome</keyword>
<dbReference type="InterPro" id="IPR036937">
    <property type="entry name" value="Adhesion_dom_fimbrial_sf"/>
</dbReference>
<dbReference type="InterPro" id="IPR016959">
    <property type="entry name" value="UCP030811"/>
</dbReference>
<dbReference type="InterPro" id="IPR000259">
    <property type="entry name" value="Adhesion_dom_fimbrial"/>
</dbReference>
<feature type="signal peptide" evidence="4">
    <location>
        <begin position="1"/>
        <end position="19"/>
    </location>
</feature>
<dbReference type="InterPro" id="IPR050263">
    <property type="entry name" value="Bact_Fimbrial_Adh_Pro"/>
</dbReference>
<evidence type="ECO:0000313" key="7">
    <source>
        <dbReference type="Proteomes" id="UP000746649"/>
    </source>
</evidence>
<evidence type="ECO:0000259" key="5">
    <source>
        <dbReference type="Pfam" id="PF00419"/>
    </source>
</evidence>
<evidence type="ECO:0000256" key="1">
    <source>
        <dbReference type="ARBA" id="ARBA00004561"/>
    </source>
</evidence>
<dbReference type="NCBIfam" id="NF011762">
    <property type="entry name" value="PRK15216.1"/>
    <property type="match status" value="1"/>
</dbReference>
<dbReference type="SUPFAM" id="SSF49401">
    <property type="entry name" value="Bacterial adhesins"/>
    <property type="match status" value="1"/>
</dbReference>
<comment type="similarity">
    <text evidence="2">Belongs to the fimbrial protein family.</text>
</comment>
<keyword evidence="4" id="KW-0732">Signal</keyword>
<evidence type="ECO:0000256" key="2">
    <source>
        <dbReference type="ARBA" id="ARBA00006671"/>
    </source>
</evidence>
<name>A0ABS0ZRQ8_9ENTR</name>
<protein>
    <submittedName>
        <fullName evidence="6">Fimbrial protein</fullName>
    </submittedName>
</protein>
<evidence type="ECO:0000256" key="3">
    <source>
        <dbReference type="ARBA" id="ARBA00023263"/>
    </source>
</evidence>
<gene>
    <name evidence="6" type="ORF">I6M88_07640</name>
</gene>
<dbReference type="InterPro" id="IPR008966">
    <property type="entry name" value="Adhesion_dom_sf"/>
</dbReference>
<feature type="domain" description="Fimbrial-type adhesion" evidence="5">
    <location>
        <begin position="186"/>
        <end position="339"/>
    </location>
</feature>
<evidence type="ECO:0000313" key="6">
    <source>
        <dbReference type="EMBL" id="MBJ8380847.1"/>
    </source>
</evidence>
<dbReference type="Pfam" id="PF00419">
    <property type="entry name" value="Fimbrial"/>
    <property type="match status" value="1"/>
</dbReference>
<evidence type="ECO:0000256" key="4">
    <source>
        <dbReference type="SAM" id="SignalP"/>
    </source>
</evidence>
<dbReference type="PANTHER" id="PTHR33420:SF14">
    <property type="entry name" value="TYPE 1 FIMBRIN D-MANNOSE SPECIFIC ADHESIN"/>
    <property type="match status" value="1"/>
</dbReference>
<dbReference type="RefSeq" id="WP_200034350.1">
    <property type="nucleotide sequence ID" value="NZ_JADWND010000003.1"/>
</dbReference>